<proteinExistence type="predicted"/>
<dbReference type="InterPro" id="IPR013433">
    <property type="entry name" value="PHA_gran_rgn"/>
</dbReference>
<protein>
    <submittedName>
        <fullName evidence="1">Polyhydroxyalkanoic acid system protein</fullName>
    </submittedName>
</protein>
<dbReference type="NCBIfam" id="TIGR02610">
    <property type="entry name" value="PHA_gran_rgn"/>
    <property type="match status" value="1"/>
</dbReference>
<evidence type="ECO:0000313" key="2">
    <source>
        <dbReference type="Proteomes" id="UP000220102"/>
    </source>
</evidence>
<dbReference type="RefSeq" id="WP_098075611.1">
    <property type="nucleotide sequence ID" value="NZ_PDEQ01000005.1"/>
</dbReference>
<accession>A0A2A8CWJ7</accession>
<evidence type="ECO:0000313" key="1">
    <source>
        <dbReference type="EMBL" id="PEN13016.1"/>
    </source>
</evidence>
<organism evidence="1 2">
    <name type="scientific">Longibacter salinarum</name>
    <dbReference type="NCBI Taxonomy" id="1850348"/>
    <lineage>
        <taxon>Bacteria</taxon>
        <taxon>Pseudomonadati</taxon>
        <taxon>Rhodothermota</taxon>
        <taxon>Rhodothermia</taxon>
        <taxon>Rhodothermales</taxon>
        <taxon>Salisaetaceae</taxon>
        <taxon>Longibacter</taxon>
    </lineage>
</organism>
<dbReference type="Pfam" id="PF09650">
    <property type="entry name" value="PHA_gran_rgn"/>
    <property type="match status" value="1"/>
</dbReference>
<dbReference type="Proteomes" id="UP000220102">
    <property type="component" value="Unassembled WGS sequence"/>
</dbReference>
<comment type="caution">
    <text evidence="1">The sequence shown here is derived from an EMBL/GenBank/DDBJ whole genome shotgun (WGS) entry which is preliminary data.</text>
</comment>
<dbReference type="EMBL" id="PDEQ01000005">
    <property type="protein sequence ID" value="PEN13016.1"/>
    <property type="molecule type" value="Genomic_DNA"/>
</dbReference>
<gene>
    <name evidence="1" type="ORF">CRI94_10195</name>
</gene>
<sequence length="95" mass="10588">MADIEISRSHSLGTSGARTAVEKVASKLHEKLNVDTEWQGDTLHFEGNGANGNIEVKEQHVYLALNLNFVLKSMKGWIRNEAEKYLDKYLAQASA</sequence>
<reference evidence="1 2" key="1">
    <citation type="submission" date="2017-10" db="EMBL/GenBank/DDBJ databases">
        <title>Draft genome of Longibacter Salinarum.</title>
        <authorList>
            <person name="Goh K.M."/>
            <person name="Shamsir M.S."/>
            <person name="Lim S.W."/>
        </authorList>
    </citation>
    <scope>NUCLEOTIDE SEQUENCE [LARGE SCALE GENOMIC DNA]</scope>
    <source>
        <strain evidence="1 2">KCTC 52045</strain>
    </source>
</reference>
<keyword evidence="2" id="KW-1185">Reference proteome</keyword>
<dbReference type="OrthoDB" id="1495280at2"/>
<name>A0A2A8CWJ7_9BACT</name>
<dbReference type="AlphaFoldDB" id="A0A2A8CWJ7"/>